<proteinExistence type="predicted"/>
<evidence type="ECO:0000313" key="2">
    <source>
        <dbReference type="EMBL" id="CAB4158500.1"/>
    </source>
</evidence>
<sequence length="120" mass="12921">MSTRPITDTLRLLQGGLFLDQCSDLFANVVRSVDDTGKTGKLTITLDVKKVSGAISVTAKVTDKAPEKAPDADLFYATVEGNLSRNNPNQRELELRVAEPAQKPAPRSVDEPKPEARSAG</sequence>
<protein>
    <submittedName>
        <fullName evidence="2">Uncharacterized protein</fullName>
    </submittedName>
</protein>
<feature type="region of interest" description="Disordered" evidence="1">
    <location>
        <begin position="97"/>
        <end position="120"/>
    </location>
</feature>
<dbReference type="EMBL" id="LR796673">
    <property type="protein sequence ID" value="CAB4158500.1"/>
    <property type="molecule type" value="Genomic_DNA"/>
</dbReference>
<accession>A0A6J5NFJ7</accession>
<feature type="compositionally biased region" description="Basic and acidic residues" evidence="1">
    <location>
        <begin position="108"/>
        <end position="120"/>
    </location>
</feature>
<reference evidence="2" key="1">
    <citation type="submission" date="2020-04" db="EMBL/GenBank/DDBJ databases">
        <authorList>
            <person name="Chiriac C."/>
            <person name="Salcher M."/>
            <person name="Ghai R."/>
            <person name="Kavagutti S V."/>
        </authorList>
    </citation>
    <scope>NUCLEOTIDE SEQUENCE</scope>
</reference>
<organism evidence="2">
    <name type="scientific">uncultured Caudovirales phage</name>
    <dbReference type="NCBI Taxonomy" id="2100421"/>
    <lineage>
        <taxon>Viruses</taxon>
        <taxon>Duplodnaviria</taxon>
        <taxon>Heunggongvirae</taxon>
        <taxon>Uroviricota</taxon>
        <taxon>Caudoviricetes</taxon>
        <taxon>Peduoviridae</taxon>
        <taxon>Maltschvirus</taxon>
        <taxon>Maltschvirus maltsch</taxon>
    </lineage>
</organism>
<name>A0A6J5NFJ7_9CAUD</name>
<evidence type="ECO:0000256" key="1">
    <source>
        <dbReference type="SAM" id="MobiDB-lite"/>
    </source>
</evidence>
<gene>
    <name evidence="2" type="ORF">UFOVP703_14</name>
</gene>